<comment type="similarity">
    <text evidence="1">Belongs to the UPF0177 family.</text>
</comment>
<evidence type="ECO:0000256" key="2">
    <source>
        <dbReference type="SAM" id="Phobius"/>
    </source>
</evidence>
<dbReference type="Proteomes" id="UP000217465">
    <property type="component" value="Unassembled WGS sequence"/>
</dbReference>
<dbReference type="AlphaFoldDB" id="A0A854WP42"/>
<dbReference type="Pfam" id="PF02517">
    <property type="entry name" value="Rce1-like"/>
    <property type="match status" value="1"/>
</dbReference>
<reference evidence="4 5" key="1">
    <citation type="submission" date="2016-06" db="EMBL/GenBank/DDBJ databases">
        <authorList>
            <person name="Haines A.N."/>
            <person name="Council K.R."/>
        </authorList>
    </citation>
    <scope>NUCLEOTIDE SEQUENCE [LARGE SCALE GENOMIC DNA]</scope>
    <source>
        <strain evidence="4 5">SP158-29</strain>
    </source>
</reference>
<feature type="transmembrane region" description="Helical" evidence="2">
    <location>
        <begin position="187"/>
        <end position="205"/>
    </location>
</feature>
<organism evidence="4 5">
    <name type="scientific">Streptococcus parauberis</name>
    <dbReference type="NCBI Taxonomy" id="1348"/>
    <lineage>
        <taxon>Bacteria</taxon>
        <taxon>Bacillati</taxon>
        <taxon>Bacillota</taxon>
        <taxon>Bacilli</taxon>
        <taxon>Lactobacillales</taxon>
        <taxon>Streptococcaceae</taxon>
        <taxon>Streptococcus</taxon>
    </lineage>
</organism>
<dbReference type="EMBL" id="NSGR01000004">
    <property type="protein sequence ID" value="PCH13629.1"/>
    <property type="molecule type" value="Genomic_DNA"/>
</dbReference>
<dbReference type="InterPro" id="IPR003675">
    <property type="entry name" value="Rce1/LyrA-like_dom"/>
</dbReference>
<accession>A0A854WP42</accession>
<comment type="caution">
    <text evidence="4">The sequence shown here is derived from an EMBL/GenBank/DDBJ whole genome shotgun (WGS) entry which is preliminary data.</text>
</comment>
<dbReference type="InterPro" id="IPR052710">
    <property type="entry name" value="CAAX_protease"/>
</dbReference>
<dbReference type="PANTHER" id="PTHR36435:SF1">
    <property type="entry name" value="CAAX AMINO TERMINAL PROTEASE FAMILY PROTEIN"/>
    <property type="match status" value="1"/>
</dbReference>
<evidence type="ECO:0000313" key="5">
    <source>
        <dbReference type="Proteomes" id="UP000217465"/>
    </source>
</evidence>
<dbReference type="GO" id="GO:0080120">
    <property type="term" value="P:CAAX-box protein maturation"/>
    <property type="evidence" value="ECO:0007669"/>
    <property type="project" value="UniProtKB-ARBA"/>
</dbReference>
<feature type="transmembrane region" description="Helical" evidence="2">
    <location>
        <begin position="13"/>
        <end position="34"/>
    </location>
</feature>
<keyword evidence="4" id="KW-0645">Protease</keyword>
<feature type="transmembrane region" description="Helical" evidence="2">
    <location>
        <begin position="46"/>
        <end position="65"/>
    </location>
</feature>
<evidence type="ECO:0000256" key="1">
    <source>
        <dbReference type="ARBA" id="ARBA00009067"/>
    </source>
</evidence>
<dbReference type="GO" id="GO:0004175">
    <property type="term" value="F:endopeptidase activity"/>
    <property type="evidence" value="ECO:0007669"/>
    <property type="project" value="UniProtKB-ARBA"/>
</dbReference>
<keyword evidence="4" id="KW-0378">Hydrolase</keyword>
<evidence type="ECO:0000259" key="3">
    <source>
        <dbReference type="Pfam" id="PF02517"/>
    </source>
</evidence>
<dbReference type="RefSeq" id="WP_096633276.1">
    <property type="nucleotide sequence ID" value="NZ_NSGR01000004.1"/>
</dbReference>
<feature type="transmembrane region" description="Helical" evidence="2">
    <location>
        <begin position="85"/>
        <end position="106"/>
    </location>
</feature>
<dbReference type="GO" id="GO:0006508">
    <property type="term" value="P:proteolysis"/>
    <property type="evidence" value="ECO:0007669"/>
    <property type="project" value="UniProtKB-KW"/>
</dbReference>
<keyword evidence="2" id="KW-0472">Membrane</keyword>
<protein>
    <submittedName>
        <fullName evidence="4">CAAX amino terminal protease self-immunity</fullName>
    </submittedName>
</protein>
<proteinExistence type="inferred from homology"/>
<evidence type="ECO:0000313" key="4">
    <source>
        <dbReference type="EMBL" id="PCH13629.1"/>
    </source>
</evidence>
<name>A0A854WP42_9STRE</name>
<dbReference type="PANTHER" id="PTHR36435">
    <property type="entry name" value="SLR1288 PROTEIN"/>
    <property type="match status" value="1"/>
</dbReference>
<keyword evidence="2" id="KW-1133">Transmembrane helix</keyword>
<keyword evidence="2" id="KW-0812">Transmembrane</keyword>
<sequence>MTTNMKTFTKKKFIIYLFPILIYLLSQIALNNVLPIWWNDKNFDDVFYTIVNLIIVLNVIIIYFWELKVINNQLLSLKGFKLQHLFLALLIGLTVFIFNLNSSKWFSLPITENTNTLDTILSYSNGRFVLNGFLIWNVLLGPIREELIDRMLLMDTYFKKSPYYLDVVVSAVVFSLQHLLAGWSGQAFMIYLIPGVLYALIYRFTGKIHWSILIHILWNGYVYYDLLCLVLS</sequence>
<feature type="domain" description="CAAX prenyl protease 2/Lysostaphin resistance protein A-like" evidence="3">
    <location>
        <begin position="133"/>
        <end position="220"/>
    </location>
</feature>
<gene>
    <name evidence="4" type="ORF">A9Y57_00262</name>
</gene>